<dbReference type="Proteomes" id="UP000332933">
    <property type="component" value="Unassembled WGS sequence"/>
</dbReference>
<reference evidence="1" key="2">
    <citation type="submission" date="2019-06" db="EMBL/GenBank/DDBJ databases">
        <title>Genomics analysis of Aphanomyces spp. identifies a new class of oomycete effector associated with host adaptation.</title>
        <authorList>
            <person name="Gaulin E."/>
        </authorList>
    </citation>
    <scope>NUCLEOTIDE SEQUENCE</scope>
    <source>
        <strain evidence="1">CBS 578.67</strain>
    </source>
</reference>
<sequence length="354" mass="39625">MKEYFIQKLFGTGAASAPATAVPPLSIFARNPAANDTEPDWEFYPEYQNQIPLPEGIVMDSPVHNAPCFHSPTPASPVHRLQRSTSLETEKNNSTLATLQKSLKRRLSWIRSTVTKLDMPSSSTSKEHVIERASIESLNTPTASLLDNASFLESINEDVEEYTDDDMSNDEDDGDDVRVTFCDNPACFEFETVETLDELVVRISEGFPATDTRPAHAKLLAFCTKSLSYLKYRDSPCAEVFALNSTDISMWRRLGHYDWACEKQEDEIEFLVCKAGERVSNESTTSEESDLCDDDDVEEMPIVRRISSVEKDVCPLVDVMNSVLTKGDECFSVADIEHLCKEAVYPPTEDDEAC</sequence>
<name>A0A485KEF3_9STRA</name>
<evidence type="ECO:0000313" key="2">
    <source>
        <dbReference type="EMBL" id="VFT81856.1"/>
    </source>
</evidence>
<keyword evidence="3" id="KW-1185">Reference proteome</keyword>
<dbReference type="EMBL" id="VJMH01001226">
    <property type="protein sequence ID" value="KAF0712624.1"/>
    <property type="molecule type" value="Genomic_DNA"/>
</dbReference>
<evidence type="ECO:0000313" key="3">
    <source>
        <dbReference type="Proteomes" id="UP000332933"/>
    </source>
</evidence>
<evidence type="ECO:0000313" key="1">
    <source>
        <dbReference type="EMBL" id="KAF0712624.1"/>
    </source>
</evidence>
<gene>
    <name evidence="2" type="primary">Aste57867_4760</name>
    <name evidence="1" type="ORF">As57867_004747</name>
    <name evidence="2" type="ORF">ASTE57867_4760</name>
</gene>
<organism evidence="2 3">
    <name type="scientific">Aphanomyces stellatus</name>
    <dbReference type="NCBI Taxonomy" id="120398"/>
    <lineage>
        <taxon>Eukaryota</taxon>
        <taxon>Sar</taxon>
        <taxon>Stramenopiles</taxon>
        <taxon>Oomycota</taxon>
        <taxon>Saprolegniomycetes</taxon>
        <taxon>Saprolegniales</taxon>
        <taxon>Verrucalvaceae</taxon>
        <taxon>Aphanomyces</taxon>
    </lineage>
</organism>
<dbReference type="OrthoDB" id="72099at2759"/>
<dbReference type="AlphaFoldDB" id="A0A485KEF3"/>
<dbReference type="EMBL" id="CAADRA010001226">
    <property type="protein sequence ID" value="VFT81856.1"/>
    <property type="molecule type" value="Genomic_DNA"/>
</dbReference>
<proteinExistence type="predicted"/>
<reference evidence="2 3" key="1">
    <citation type="submission" date="2019-03" db="EMBL/GenBank/DDBJ databases">
        <authorList>
            <person name="Gaulin E."/>
            <person name="Dumas B."/>
        </authorList>
    </citation>
    <scope>NUCLEOTIDE SEQUENCE [LARGE SCALE GENOMIC DNA]</scope>
    <source>
        <strain evidence="2">CBS 568.67</strain>
    </source>
</reference>
<protein>
    <submittedName>
        <fullName evidence="2">Aste57867_4760 protein</fullName>
    </submittedName>
</protein>
<accession>A0A485KEF3</accession>